<feature type="region of interest" description="Disordered" evidence="1">
    <location>
        <begin position="15"/>
        <end position="46"/>
    </location>
</feature>
<organism evidence="2 3">
    <name type="scientific">Porphyra umbilicalis</name>
    <name type="common">Purple laver</name>
    <name type="synonym">Red alga</name>
    <dbReference type="NCBI Taxonomy" id="2786"/>
    <lineage>
        <taxon>Eukaryota</taxon>
        <taxon>Rhodophyta</taxon>
        <taxon>Bangiophyceae</taxon>
        <taxon>Bangiales</taxon>
        <taxon>Bangiaceae</taxon>
        <taxon>Porphyra</taxon>
    </lineage>
</organism>
<name>A0A1X6PGB6_PORUM</name>
<keyword evidence="3" id="KW-1185">Reference proteome</keyword>
<evidence type="ECO:0000313" key="2">
    <source>
        <dbReference type="EMBL" id="OSX79897.1"/>
    </source>
</evidence>
<dbReference type="AlphaFoldDB" id="A0A1X6PGB6"/>
<protein>
    <submittedName>
        <fullName evidence="2">Uncharacterized protein</fullName>
    </submittedName>
</protein>
<feature type="compositionally biased region" description="Low complexity" evidence="1">
    <location>
        <begin position="15"/>
        <end position="33"/>
    </location>
</feature>
<sequence length="110" mass="11240">MSAILTTAAASARRGLARAAAAPRPAAPAGTRSMASHAEPEVSWSQYRSGSATFQEWVEANRHIVSLVTLGTIGALIGVSMRGGKKEGKTGEAPAVGDPQAAVVVTEVKK</sequence>
<evidence type="ECO:0000313" key="3">
    <source>
        <dbReference type="Proteomes" id="UP000218209"/>
    </source>
</evidence>
<evidence type="ECO:0000256" key="1">
    <source>
        <dbReference type="SAM" id="MobiDB-lite"/>
    </source>
</evidence>
<accession>A0A1X6PGB6</accession>
<proteinExistence type="predicted"/>
<gene>
    <name evidence="2" type="ORF">BU14_0070s0072</name>
</gene>
<reference evidence="2 3" key="1">
    <citation type="submission" date="2017-03" db="EMBL/GenBank/DDBJ databases">
        <title>WGS assembly of Porphyra umbilicalis.</title>
        <authorList>
            <person name="Brawley S.H."/>
            <person name="Blouin N.A."/>
            <person name="Ficko-Blean E."/>
            <person name="Wheeler G.L."/>
            <person name="Lohr M."/>
            <person name="Goodson H.V."/>
            <person name="Jenkins J.W."/>
            <person name="Blaby-Haas C.E."/>
            <person name="Helliwell K.E."/>
            <person name="Chan C."/>
            <person name="Marriage T."/>
            <person name="Bhattacharya D."/>
            <person name="Klein A.S."/>
            <person name="Badis Y."/>
            <person name="Brodie J."/>
            <person name="Cao Y."/>
            <person name="Collen J."/>
            <person name="Dittami S.M."/>
            <person name="Gachon C.M."/>
            <person name="Green B.R."/>
            <person name="Karpowicz S."/>
            <person name="Kim J.W."/>
            <person name="Kudahl U."/>
            <person name="Lin S."/>
            <person name="Michel G."/>
            <person name="Mittag M."/>
            <person name="Olson B.J."/>
            <person name="Pangilinan J."/>
            <person name="Peng Y."/>
            <person name="Qiu H."/>
            <person name="Shu S."/>
            <person name="Singer J.T."/>
            <person name="Smith A.G."/>
            <person name="Sprecher B.N."/>
            <person name="Wagner V."/>
            <person name="Wang W."/>
            <person name="Wang Z.-Y."/>
            <person name="Yan J."/>
            <person name="Yarish C."/>
            <person name="Zoeuner-Riek S."/>
            <person name="Zhuang Y."/>
            <person name="Zou Y."/>
            <person name="Lindquist E.A."/>
            <person name="Grimwood J."/>
            <person name="Barry K."/>
            <person name="Rokhsar D.S."/>
            <person name="Schmutz J."/>
            <person name="Stiller J.W."/>
            <person name="Grossman A.R."/>
            <person name="Prochnik S.E."/>
        </authorList>
    </citation>
    <scope>NUCLEOTIDE SEQUENCE [LARGE SCALE GENOMIC DNA]</scope>
    <source>
        <strain evidence="2">4086291</strain>
    </source>
</reference>
<dbReference type="EMBL" id="KV918785">
    <property type="protein sequence ID" value="OSX79897.1"/>
    <property type="molecule type" value="Genomic_DNA"/>
</dbReference>
<dbReference type="Proteomes" id="UP000218209">
    <property type="component" value="Unassembled WGS sequence"/>
</dbReference>